<dbReference type="AlphaFoldDB" id="A0A0E9WPQ2"/>
<accession>A0A0E9WPQ2</accession>
<sequence length="88" mass="9964">MPTHCAQRRYIYKAPLPFSSVKAPYDDILFFLTWSVSSVFQKQCICELSSPLLSCMLFISVVPKHVCVVPFLSKGAFLWSSCLVLVLM</sequence>
<dbReference type="EMBL" id="GBXM01017129">
    <property type="protein sequence ID" value="JAH91448.1"/>
    <property type="molecule type" value="Transcribed_RNA"/>
</dbReference>
<reference evidence="1" key="2">
    <citation type="journal article" date="2015" name="Fish Shellfish Immunol.">
        <title>Early steps in the European eel (Anguilla anguilla)-Vibrio vulnificus interaction in the gills: Role of the RtxA13 toxin.</title>
        <authorList>
            <person name="Callol A."/>
            <person name="Pajuelo D."/>
            <person name="Ebbesson L."/>
            <person name="Teles M."/>
            <person name="MacKenzie S."/>
            <person name="Amaro C."/>
        </authorList>
    </citation>
    <scope>NUCLEOTIDE SEQUENCE</scope>
</reference>
<name>A0A0E9WPQ2_ANGAN</name>
<proteinExistence type="predicted"/>
<evidence type="ECO:0000313" key="1">
    <source>
        <dbReference type="EMBL" id="JAH91448.1"/>
    </source>
</evidence>
<organism evidence="1">
    <name type="scientific">Anguilla anguilla</name>
    <name type="common">European freshwater eel</name>
    <name type="synonym">Muraena anguilla</name>
    <dbReference type="NCBI Taxonomy" id="7936"/>
    <lineage>
        <taxon>Eukaryota</taxon>
        <taxon>Metazoa</taxon>
        <taxon>Chordata</taxon>
        <taxon>Craniata</taxon>
        <taxon>Vertebrata</taxon>
        <taxon>Euteleostomi</taxon>
        <taxon>Actinopterygii</taxon>
        <taxon>Neopterygii</taxon>
        <taxon>Teleostei</taxon>
        <taxon>Anguilliformes</taxon>
        <taxon>Anguillidae</taxon>
        <taxon>Anguilla</taxon>
    </lineage>
</organism>
<reference evidence="1" key="1">
    <citation type="submission" date="2014-11" db="EMBL/GenBank/DDBJ databases">
        <authorList>
            <person name="Amaro Gonzalez C."/>
        </authorList>
    </citation>
    <scope>NUCLEOTIDE SEQUENCE</scope>
</reference>
<protein>
    <submittedName>
        <fullName evidence="1">Uncharacterized protein</fullName>
    </submittedName>
</protein>